<keyword evidence="8" id="KW-0966">Cell projection</keyword>
<evidence type="ECO:0000256" key="4">
    <source>
        <dbReference type="ARBA" id="ARBA00022989"/>
    </source>
</evidence>
<dbReference type="Pfam" id="PF04347">
    <property type="entry name" value="FliO"/>
    <property type="match status" value="1"/>
</dbReference>
<evidence type="ECO:0000313" key="8">
    <source>
        <dbReference type="EMBL" id="MBB6511450.1"/>
    </source>
</evidence>
<keyword evidence="2" id="KW-1003">Cell membrane</keyword>
<evidence type="ECO:0000256" key="5">
    <source>
        <dbReference type="ARBA" id="ARBA00023136"/>
    </source>
</evidence>
<protein>
    <submittedName>
        <fullName evidence="8">Flagellar protein FliO/FliZ</fullName>
    </submittedName>
</protein>
<evidence type="ECO:0000256" key="6">
    <source>
        <dbReference type="SAM" id="MobiDB-lite"/>
    </source>
</evidence>
<evidence type="ECO:0000256" key="7">
    <source>
        <dbReference type="SAM" id="Phobius"/>
    </source>
</evidence>
<keyword evidence="9" id="KW-1185">Reference proteome</keyword>
<keyword evidence="8" id="KW-0282">Flagellum</keyword>
<comment type="subcellular location">
    <subcellularLocation>
        <location evidence="1">Cell membrane</location>
    </subcellularLocation>
</comment>
<evidence type="ECO:0000313" key="9">
    <source>
        <dbReference type="Proteomes" id="UP000572212"/>
    </source>
</evidence>
<dbReference type="Proteomes" id="UP000572212">
    <property type="component" value="Unassembled WGS sequence"/>
</dbReference>
<comment type="caution">
    <text evidence="8">The sequence shown here is derived from an EMBL/GenBank/DDBJ whole genome shotgun (WGS) entry which is preliminary data.</text>
</comment>
<evidence type="ECO:0000256" key="2">
    <source>
        <dbReference type="ARBA" id="ARBA00022475"/>
    </source>
</evidence>
<dbReference type="GO" id="GO:0016020">
    <property type="term" value="C:membrane"/>
    <property type="evidence" value="ECO:0007669"/>
    <property type="project" value="InterPro"/>
</dbReference>
<reference evidence="8 9" key="1">
    <citation type="submission" date="2020-08" db="EMBL/GenBank/DDBJ databases">
        <title>Genomic Encyclopedia of Type Strains, Phase IV (KMG-IV): sequencing the most valuable type-strain genomes for metagenomic binning, comparative biology and taxonomic classification.</title>
        <authorList>
            <person name="Goeker M."/>
        </authorList>
    </citation>
    <scope>NUCLEOTIDE SEQUENCE [LARGE SCALE GENOMIC DNA]</scope>
    <source>
        <strain evidence="8 9">DSM 11805</strain>
    </source>
</reference>
<name>A0A841RC05_9BACI</name>
<evidence type="ECO:0000256" key="1">
    <source>
        <dbReference type="ARBA" id="ARBA00004236"/>
    </source>
</evidence>
<feature type="transmembrane region" description="Helical" evidence="7">
    <location>
        <begin position="12"/>
        <end position="34"/>
    </location>
</feature>
<dbReference type="GO" id="GO:0044781">
    <property type="term" value="P:bacterial-type flagellum organization"/>
    <property type="evidence" value="ECO:0007669"/>
    <property type="project" value="InterPro"/>
</dbReference>
<dbReference type="EMBL" id="JACHON010000001">
    <property type="protein sequence ID" value="MBB6511450.1"/>
    <property type="molecule type" value="Genomic_DNA"/>
</dbReference>
<evidence type="ECO:0000256" key="3">
    <source>
        <dbReference type="ARBA" id="ARBA00022692"/>
    </source>
</evidence>
<dbReference type="RefSeq" id="WP_184243683.1">
    <property type="nucleotide sequence ID" value="NZ_BAAACU010000022.1"/>
</dbReference>
<dbReference type="AlphaFoldDB" id="A0A841RC05"/>
<feature type="region of interest" description="Disordered" evidence="6">
    <location>
        <begin position="49"/>
        <end position="72"/>
    </location>
</feature>
<keyword evidence="3 7" id="KW-0812">Transmembrane</keyword>
<feature type="transmembrane region" description="Helical" evidence="7">
    <location>
        <begin position="81"/>
        <end position="99"/>
    </location>
</feature>
<accession>A0A841RC05</accession>
<keyword evidence="4 7" id="KW-1133">Transmembrane helix</keyword>
<keyword evidence="8" id="KW-0969">Cilium</keyword>
<gene>
    <name evidence="8" type="ORF">GGQ92_000217</name>
</gene>
<sequence length="210" mass="23665">MKQFLKFSANEVIIIAHFFKGIILLTIFISFGAFSEPVLAETVDRMFEEQNEETEIPQTEEPHSPAVETTDADSPSFLDSLFRIVLGLGVVIGLIYFIAKWAKRKTGFSNQNKVISNVGGVPVGQNKQVQIINVGKQYFLIGVGENVELLTEITDEDTIEQLEADHREMEQNTPNNSTWSGVDQLLNKELKSMKASRSKILEKLEKKFNK</sequence>
<proteinExistence type="predicted"/>
<organism evidence="8 9">
    <name type="scientific">Gracilibacillus halotolerans</name>
    <dbReference type="NCBI Taxonomy" id="74386"/>
    <lineage>
        <taxon>Bacteria</taxon>
        <taxon>Bacillati</taxon>
        <taxon>Bacillota</taxon>
        <taxon>Bacilli</taxon>
        <taxon>Bacillales</taxon>
        <taxon>Bacillaceae</taxon>
        <taxon>Gracilibacillus</taxon>
    </lineage>
</organism>
<dbReference type="InterPro" id="IPR022781">
    <property type="entry name" value="Flagellar_biosynth_FliO"/>
</dbReference>
<keyword evidence="5 7" id="KW-0472">Membrane</keyword>